<keyword evidence="3" id="KW-1185">Reference proteome</keyword>
<comment type="caution">
    <text evidence="2">The sequence shown here is derived from an EMBL/GenBank/DDBJ whole genome shotgun (WGS) entry which is preliminary data.</text>
</comment>
<dbReference type="AlphaFoldDB" id="A0A9K3HHE4"/>
<dbReference type="InterPro" id="IPR033337">
    <property type="entry name" value="TORTIFOLIA1/SINE1-2"/>
</dbReference>
<dbReference type="GO" id="GO:0005874">
    <property type="term" value="C:microtubule"/>
    <property type="evidence" value="ECO:0007669"/>
    <property type="project" value="InterPro"/>
</dbReference>
<dbReference type="Pfam" id="PF24714">
    <property type="entry name" value="TOR1L1_N"/>
    <property type="match status" value="1"/>
</dbReference>
<dbReference type="InterPro" id="IPR057600">
    <property type="entry name" value="TORTIFOLIA1/SINE1-2_N"/>
</dbReference>
<dbReference type="Proteomes" id="UP000215914">
    <property type="component" value="Unassembled WGS sequence"/>
</dbReference>
<name>A0A9K3HHE4_HELAN</name>
<accession>A0A9K3HHE4</accession>
<dbReference type="GO" id="GO:0008017">
    <property type="term" value="F:microtubule binding"/>
    <property type="evidence" value="ECO:0007669"/>
    <property type="project" value="InterPro"/>
</dbReference>
<gene>
    <name evidence="2" type="ORF">HanXRQr2_Chr12g0545281</name>
</gene>
<proteinExistence type="predicted"/>
<evidence type="ECO:0000259" key="1">
    <source>
        <dbReference type="Pfam" id="PF24714"/>
    </source>
</evidence>
<evidence type="ECO:0000313" key="3">
    <source>
        <dbReference type="Proteomes" id="UP000215914"/>
    </source>
</evidence>
<protein>
    <submittedName>
        <fullName evidence="2">MT-associated protein TORTIFOLIA1/SPIRAL2</fullName>
    </submittedName>
</protein>
<dbReference type="EMBL" id="MNCJ02000327">
    <property type="protein sequence ID" value="KAF5778247.1"/>
    <property type="molecule type" value="Genomic_DNA"/>
</dbReference>
<reference evidence="2" key="2">
    <citation type="submission" date="2020-06" db="EMBL/GenBank/DDBJ databases">
        <title>Helianthus annuus Genome sequencing and assembly Release 2.</title>
        <authorList>
            <person name="Gouzy J."/>
            <person name="Langlade N."/>
            <person name="Munos S."/>
        </authorList>
    </citation>
    <scope>NUCLEOTIDE SEQUENCE</scope>
    <source>
        <tissue evidence="2">Leaves</tissue>
    </source>
</reference>
<reference evidence="2" key="1">
    <citation type="journal article" date="2017" name="Nature">
        <title>The sunflower genome provides insights into oil metabolism, flowering and Asterid evolution.</title>
        <authorList>
            <person name="Badouin H."/>
            <person name="Gouzy J."/>
            <person name="Grassa C.J."/>
            <person name="Murat F."/>
            <person name="Staton S.E."/>
            <person name="Cottret L."/>
            <person name="Lelandais-Briere C."/>
            <person name="Owens G.L."/>
            <person name="Carrere S."/>
            <person name="Mayjonade B."/>
            <person name="Legrand L."/>
            <person name="Gill N."/>
            <person name="Kane N.C."/>
            <person name="Bowers J.E."/>
            <person name="Hubner S."/>
            <person name="Bellec A."/>
            <person name="Berard A."/>
            <person name="Berges H."/>
            <person name="Blanchet N."/>
            <person name="Boniface M.C."/>
            <person name="Brunel D."/>
            <person name="Catrice O."/>
            <person name="Chaidir N."/>
            <person name="Claudel C."/>
            <person name="Donnadieu C."/>
            <person name="Faraut T."/>
            <person name="Fievet G."/>
            <person name="Helmstetter N."/>
            <person name="King M."/>
            <person name="Knapp S.J."/>
            <person name="Lai Z."/>
            <person name="Le Paslier M.C."/>
            <person name="Lippi Y."/>
            <person name="Lorenzon L."/>
            <person name="Mandel J.R."/>
            <person name="Marage G."/>
            <person name="Marchand G."/>
            <person name="Marquand E."/>
            <person name="Bret-Mestries E."/>
            <person name="Morien E."/>
            <person name="Nambeesan S."/>
            <person name="Nguyen T."/>
            <person name="Pegot-Espagnet P."/>
            <person name="Pouilly N."/>
            <person name="Raftis F."/>
            <person name="Sallet E."/>
            <person name="Schiex T."/>
            <person name="Thomas J."/>
            <person name="Vandecasteele C."/>
            <person name="Vares D."/>
            <person name="Vear F."/>
            <person name="Vautrin S."/>
            <person name="Crespi M."/>
            <person name="Mangin B."/>
            <person name="Burke J.M."/>
            <person name="Salse J."/>
            <person name="Munos S."/>
            <person name="Vincourt P."/>
            <person name="Rieseberg L.H."/>
            <person name="Langlade N.B."/>
        </authorList>
    </citation>
    <scope>NUCLEOTIDE SEQUENCE</scope>
    <source>
        <tissue evidence="2">Leaves</tissue>
    </source>
</reference>
<feature type="domain" description="TORTIFOLIA1/SINE1-2 N-terminal" evidence="1">
    <location>
        <begin position="1"/>
        <end position="79"/>
    </location>
</feature>
<sequence length="95" mass="9806">MTEQNQNSQIGSALCLLATIEAAPDPEPDKLQKLLLRVLKLVKSDGFNAKPALLCVIGSIVGAGGTGLNRNSLSLLIVSSVGHVIVGHDISGCLC</sequence>
<dbReference type="PANTHER" id="PTHR31355">
    <property type="entry name" value="MICROTUBULE-ASSOCIATED PROTEIN TORTIFOLIA1"/>
    <property type="match status" value="1"/>
</dbReference>
<evidence type="ECO:0000313" key="2">
    <source>
        <dbReference type="EMBL" id="KAF5778247.1"/>
    </source>
</evidence>
<dbReference type="Gramene" id="mRNA:HanXRQr2_Chr12g0545281">
    <property type="protein sequence ID" value="mRNA:HanXRQr2_Chr12g0545281"/>
    <property type="gene ID" value="HanXRQr2_Chr12g0545281"/>
</dbReference>
<organism evidence="2 3">
    <name type="scientific">Helianthus annuus</name>
    <name type="common">Common sunflower</name>
    <dbReference type="NCBI Taxonomy" id="4232"/>
    <lineage>
        <taxon>Eukaryota</taxon>
        <taxon>Viridiplantae</taxon>
        <taxon>Streptophyta</taxon>
        <taxon>Embryophyta</taxon>
        <taxon>Tracheophyta</taxon>
        <taxon>Spermatophyta</taxon>
        <taxon>Magnoliopsida</taxon>
        <taxon>eudicotyledons</taxon>
        <taxon>Gunneridae</taxon>
        <taxon>Pentapetalae</taxon>
        <taxon>asterids</taxon>
        <taxon>campanulids</taxon>
        <taxon>Asterales</taxon>
        <taxon>Asteraceae</taxon>
        <taxon>Asteroideae</taxon>
        <taxon>Heliantheae alliance</taxon>
        <taxon>Heliantheae</taxon>
        <taxon>Helianthus</taxon>
    </lineage>
</organism>
<dbReference type="PANTHER" id="PTHR31355:SF28">
    <property type="entry name" value="MICROTUBULE-ASSOCIATED PROTEIN TORTIFOLIA1-LIKE"/>
    <property type="match status" value="1"/>
</dbReference>